<dbReference type="Proteomes" id="UP001204151">
    <property type="component" value="Unassembled WGS sequence"/>
</dbReference>
<keyword evidence="1" id="KW-0472">Membrane</keyword>
<organism evidence="2 3">
    <name type="scientific">Massilia pinisoli</name>
    <dbReference type="NCBI Taxonomy" id="1772194"/>
    <lineage>
        <taxon>Bacteria</taxon>
        <taxon>Pseudomonadati</taxon>
        <taxon>Pseudomonadota</taxon>
        <taxon>Betaproteobacteria</taxon>
        <taxon>Burkholderiales</taxon>
        <taxon>Oxalobacteraceae</taxon>
        <taxon>Telluria group</taxon>
        <taxon>Massilia</taxon>
    </lineage>
</organism>
<dbReference type="InterPro" id="IPR012902">
    <property type="entry name" value="N_methyl_site"/>
</dbReference>
<dbReference type="SUPFAM" id="SSF54523">
    <property type="entry name" value="Pili subunits"/>
    <property type="match status" value="1"/>
</dbReference>
<proteinExistence type="predicted"/>
<evidence type="ECO:0000313" key="3">
    <source>
        <dbReference type="Proteomes" id="UP001204151"/>
    </source>
</evidence>
<keyword evidence="3" id="KW-1185">Reference proteome</keyword>
<dbReference type="EMBL" id="JANUGW010000001">
    <property type="protein sequence ID" value="MCS0580060.1"/>
    <property type="molecule type" value="Genomic_DNA"/>
</dbReference>
<comment type="caution">
    <text evidence="2">The sequence shown here is derived from an EMBL/GenBank/DDBJ whole genome shotgun (WGS) entry which is preliminary data.</text>
</comment>
<keyword evidence="1" id="KW-0812">Transmembrane</keyword>
<name>A0ABT1ZJI8_9BURK</name>
<dbReference type="NCBIfam" id="TIGR02532">
    <property type="entry name" value="IV_pilin_GFxxxE"/>
    <property type="match status" value="1"/>
</dbReference>
<evidence type="ECO:0000256" key="1">
    <source>
        <dbReference type="SAM" id="Phobius"/>
    </source>
</evidence>
<reference evidence="2 3" key="1">
    <citation type="submission" date="2022-08" db="EMBL/GenBank/DDBJ databases">
        <title>Reclassification of Massilia species as members of the genera Telluria, Duganella, Pseudoduganella, Mokoshia gen. nov. and Zemynaea gen. nov. using orthogonal and non-orthogonal genome-based approaches.</title>
        <authorList>
            <person name="Bowman J.P."/>
        </authorList>
    </citation>
    <scope>NUCLEOTIDE SEQUENCE [LARGE SCALE GENOMIC DNA]</scope>
    <source>
        <strain evidence="2 3">JCM 31316</strain>
    </source>
</reference>
<sequence>MTRQRGFTLVELIVVMLIVGIIAGVLVLQLRPAMQSYLAIRQRANLTSQADAALRRIIGEVRTAVPNSLRYSWESQQTQCIEFVPTKDGGRFRTAQDYTNVNQPQGATLVPGVPVTTFDTLTDVDPTVVPRDLVVVGNVNRDDVYAGTDVGTIRTIAGPTPNVARNTITLETATTFPAGYEGGRFLVIPQAERAVTYTCTMPTSGGTGTIVRVTGYTPNAAPWKTCPTGPAILVAKVSDCSFLYHESQGATQQSGYLQLRLGLTDGDESVTLTMGAHVENVP</sequence>
<protein>
    <submittedName>
        <fullName evidence="2">Prepilin-type N-terminal cleavage/methylation domain-containing protein</fullName>
    </submittedName>
</protein>
<dbReference type="PROSITE" id="PS00409">
    <property type="entry name" value="PROKAR_NTER_METHYL"/>
    <property type="match status" value="1"/>
</dbReference>
<keyword evidence="1" id="KW-1133">Transmembrane helix</keyword>
<feature type="transmembrane region" description="Helical" evidence="1">
    <location>
        <begin position="6"/>
        <end position="28"/>
    </location>
</feature>
<dbReference type="InterPro" id="IPR045584">
    <property type="entry name" value="Pilin-like"/>
</dbReference>
<dbReference type="RefSeq" id="WP_258814710.1">
    <property type="nucleotide sequence ID" value="NZ_JANUGW010000001.1"/>
</dbReference>
<evidence type="ECO:0000313" key="2">
    <source>
        <dbReference type="EMBL" id="MCS0580060.1"/>
    </source>
</evidence>
<accession>A0ABT1ZJI8</accession>
<dbReference type="Gene3D" id="3.30.700.10">
    <property type="entry name" value="Glycoprotein, Type 4 Pilin"/>
    <property type="match status" value="1"/>
</dbReference>
<gene>
    <name evidence="2" type="ORF">NX784_00490</name>
</gene>
<dbReference type="Pfam" id="PF07963">
    <property type="entry name" value="N_methyl"/>
    <property type="match status" value="1"/>
</dbReference>